<dbReference type="AlphaFoldDB" id="A0AAN3HEP0"/>
<evidence type="ECO:0000313" key="2">
    <source>
        <dbReference type="EMBL" id="EFJ6484419.1"/>
    </source>
</evidence>
<sequence length="272" mass="32561">MSTKIKKNSIQKVSMRKRVVYTAIFGGYDNLIDPKEIDKSVDYICFTDDKNIKSHIWNVIYIKTDEESDKAKLNRHYKFFPHLYFSEYEESLYLDGNIEIVSERISEAFDIALNDSDISIPRHTERNCIYEEANTCLELGKGNSEKIKEQIEFYKNSDYPENNGLFENNVIFRKHNTQAIIKLMEEWHDAISIFSARDQLSLCFLMWKNSIYCKEFLWGPKKSNRFFKIRFHRAEINNPLYKKIILYILLNKNIKWYYYTMSLIINKLKRIV</sequence>
<dbReference type="Proteomes" id="UP000711811">
    <property type="component" value="Unassembled WGS sequence"/>
</dbReference>
<dbReference type="InterPro" id="IPR048354">
    <property type="entry name" value="TOD1_MUCI70_glycTrfase_dom"/>
</dbReference>
<dbReference type="RefSeq" id="WP_071595724.1">
    <property type="nucleotide sequence ID" value="NZ_CANUGX010000017.1"/>
</dbReference>
<protein>
    <submittedName>
        <fullName evidence="2">DUF616 domain-containing protein</fullName>
    </submittedName>
</protein>
<dbReference type="Pfam" id="PF04765">
    <property type="entry name" value="TOD1_MUCI70"/>
    <property type="match status" value="1"/>
</dbReference>
<accession>A0AAN3HEP0</accession>
<organism evidence="2 3">
    <name type="scientific">Escherichia coli</name>
    <dbReference type="NCBI Taxonomy" id="562"/>
    <lineage>
        <taxon>Bacteria</taxon>
        <taxon>Pseudomonadati</taxon>
        <taxon>Pseudomonadota</taxon>
        <taxon>Gammaproteobacteria</taxon>
        <taxon>Enterobacterales</taxon>
        <taxon>Enterobacteriaceae</taxon>
        <taxon>Escherichia</taxon>
    </lineage>
</organism>
<evidence type="ECO:0000313" key="3">
    <source>
        <dbReference type="Proteomes" id="UP000711811"/>
    </source>
</evidence>
<dbReference type="EMBL" id="AATCLQ010000067">
    <property type="protein sequence ID" value="EFJ6484419.1"/>
    <property type="molecule type" value="Genomic_DNA"/>
</dbReference>
<evidence type="ECO:0000259" key="1">
    <source>
        <dbReference type="Pfam" id="PF04765"/>
    </source>
</evidence>
<feature type="domain" description="TOD1/MUCI70 glycosyltransferase-like" evidence="1">
    <location>
        <begin position="4"/>
        <end position="208"/>
    </location>
</feature>
<reference evidence="2" key="1">
    <citation type="submission" date="2020-02" db="EMBL/GenBank/DDBJ databases">
        <authorList>
            <person name="Ashton P.M."/>
            <person name="Dallman T."/>
            <person name="Nair S."/>
            <person name="De Pinna E."/>
            <person name="Peters T."/>
            <person name="Grant K."/>
        </authorList>
    </citation>
    <scope>NUCLEOTIDE SEQUENCE</scope>
    <source>
        <strain evidence="2">93335</strain>
    </source>
</reference>
<name>A0AAN3HEP0_ECOLX</name>
<dbReference type="InterPro" id="IPR006852">
    <property type="entry name" value="TOD1_MUCI70"/>
</dbReference>
<proteinExistence type="predicted"/>
<comment type="caution">
    <text evidence="2">The sequence shown here is derived from an EMBL/GenBank/DDBJ whole genome shotgun (WGS) entry which is preliminary data.</text>
</comment>
<gene>
    <name evidence="2" type="ORF">A2J79_004850</name>
</gene>
<dbReference type="PANTHER" id="PTHR12956">
    <property type="entry name" value="ALKALINE CERAMIDASE-RELATED"/>
    <property type="match status" value="1"/>
</dbReference>